<feature type="transmembrane region" description="Helical" evidence="1">
    <location>
        <begin position="78"/>
        <end position="96"/>
    </location>
</feature>
<evidence type="ECO:0000256" key="1">
    <source>
        <dbReference type="SAM" id="Phobius"/>
    </source>
</evidence>
<evidence type="ECO:0000313" key="3">
    <source>
        <dbReference type="Proteomes" id="UP000269265"/>
    </source>
</evidence>
<gene>
    <name evidence="2" type="ORF">EIP75_01320</name>
</gene>
<sequence length="102" mass="10603">MLAALQLTPAARHRWVVASRALAAIVGGYVLAALSAAALAVFLPLSRADATLTGTMLSFLVYACAVVWVFAARTATRAWLGLLLPSAALGMALWLHRITGAA</sequence>
<dbReference type="OrthoDB" id="1684279at2"/>
<reference evidence="2 3" key="1">
    <citation type="submission" date="2018-12" db="EMBL/GenBank/DDBJ databases">
        <title>The whole draft genome of Aquabacterium sp. SJQ9.</title>
        <authorList>
            <person name="Sun L."/>
            <person name="Gao X."/>
            <person name="Chen W."/>
            <person name="Huang K."/>
        </authorList>
    </citation>
    <scope>NUCLEOTIDE SEQUENCE [LARGE SCALE GENOMIC DNA]</scope>
    <source>
        <strain evidence="2 3">SJQ9</strain>
    </source>
</reference>
<feature type="transmembrane region" description="Helical" evidence="1">
    <location>
        <begin position="21"/>
        <end position="45"/>
    </location>
</feature>
<keyword evidence="3" id="KW-1185">Reference proteome</keyword>
<name>A0A3R8YRR5_9BURK</name>
<protein>
    <submittedName>
        <fullName evidence="2">DUF3649 domain-containing protein</fullName>
    </submittedName>
</protein>
<evidence type="ECO:0000313" key="2">
    <source>
        <dbReference type="EMBL" id="RRS06448.1"/>
    </source>
</evidence>
<feature type="transmembrane region" description="Helical" evidence="1">
    <location>
        <begin position="51"/>
        <end position="71"/>
    </location>
</feature>
<keyword evidence="1" id="KW-0812">Transmembrane</keyword>
<organism evidence="2 3">
    <name type="scientific">Aquabacterium soli</name>
    <dbReference type="NCBI Taxonomy" id="2493092"/>
    <lineage>
        <taxon>Bacteria</taxon>
        <taxon>Pseudomonadati</taxon>
        <taxon>Pseudomonadota</taxon>
        <taxon>Betaproteobacteria</taxon>
        <taxon>Burkholderiales</taxon>
        <taxon>Aquabacterium</taxon>
    </lineage>
</organism>
<comment type="caution">
    <text evidence="2">The sequence shown here is derived from an EMBL/GenBank/DDBJ whole genome shotgun (WGS) entry which is preliminary data.</text>
</comment>
<keyword evidence="1" id="KW-0472">Membrane</keyword>
<proteinExistence type="predicted"/>
<dbReference type="Proteomes" id="UP000269265">
    <property type="component" value="Unassembled WGS sequence"/>
</dbReference>
<keyword evidence="1" id="KW-1133">Transmembrane helix</keyword>
<dbReference type="EMBL" id="RSED01000001">
    <property type="protein sequence ID" value="RRS06448.1"/>
    <property type="molecule type" value="Genomic_DNA"/>
</dbReference>
<dbReference type="AlphaFoldDB" id="A0A3R8YRR5"/>
<accession>A0A3R8YRR5</accession>
<dbReference type="Pfam" id="PF12365">
    <property type="entry name" value="DUF3649"/>
    <property type="match status" value="1"/>
</dbReference>
<dbReference type="InterPro" id="IPR022109">
    <property type="entry name" value="DUF3649"/>
</dbReference>